<protein>
    <recommendedName>
        <fullName evidence="1">Reverse transcriptase domain-containing protein</fullName>
    </recommendedName>
</protein>
<dbReference type="InterPro" id="IPR000477">
    <property type="entry name" value="RT_dom"/>
</dbReference>
<dbReference type="EMBL" id="UYJE01006952">
    <property type="protein sequence ID" value="VDI50443.1"/>
    <property type="molecule type" value="Genomic_DNA"/>
</dbReference>
<dbReference type="Pfam" id="PF00078">
    <property type="entry name" value="RVT_1"/>
    <property type="match status" value="1"/>
</dbReference>
<comment type="caution">
    <text evidence="3">The sequence shown here is derived from an EMBL/GenBank/DDBJ whole genome shotgun (WGS) entry which is preliminary data.</text>
</comment>
<evidence type="ECO:0000313" key="2">
    <source>
        <dbReference type="EMBL" id="VDI41689.1"/>
    </source>
</evidence>
<sequence length="482" mass="54871">MKLKLQKKLLKEINLGRIAGPFNNIPLFNLRLSPIGLCPKKDGSWRLIQHLSYPHGLSVNDYIDKGLCSVTYTPFDHALDMVGSQGKFALIGKKDISSAFRLLPVNPDDFELLGFKFLDFYFVDRCLPQGCSLSCATFEKFSTFLECIFKDKTGSESVIHYLDDFLFAGPGTDSTCLNLMSEFDCLCDRLGVPLAHDKTVGPTHVLTFLGLEINTIEMSVKIPKEKLLKLKTIISNLLGKKRTTLRVLQSFTGILNFCSRVIPTGRAFNRRFYDAMSGISNPRHHIRLTASIKEDIRLWSLFLDCFNGKFYFPDSDWISNVDMELFTDSAGSAFGGCASYLHPNWAFFPWPSYWLGCDILKDITFLELLPIVLAFHLWYAIFANKKIILHVDNKALVHILNSKTSRSRRVMHILRPLVLKAMVYNIQFKAMHITSNKNCIADAISRQQWPRFRRMSPEALQEPEKVPQSFLQVISNLNPTSC</sequence>
<accession>A0A8B6FIS6</accession>
<dbReference type="Gene3D" id="3.30.70.270">
    <property type="match status" value="1"/>
</dbReference>
<keyword evidence="4" id="KW-1185">Reference proteome</keyword>
<dbReference type="Proteomes" id="UP000596742">
    <property type="component" value="Unassembled WGS sequence"/>
</dbReference>
<dbReference type="InterPro" id="IPR043128">
    <property type="entry name" value="Rev_trsase/Diguanyl_cyclase"/>
</dbReference>
<dbReference type="AlphaFoldDB" id="A0A8B6FIS6"/>
<evidence type="ECO:0000313" key="3">
    <source>
        <dbReference type="EMBL" id="VDI50443.1"/>
    </source>
</evidence>
<feature type="domain" description="Reverse transcriptase" evidence="1">
    <location>
        <begin position="19"/>
        <end position="213"/>
    </location>
</feature>
<dbReference type="InterPro" id="IPR043502">
    <property type="entry name" value="DNA/RNA_pol_sf"/>
</dbReference>
<proteinExistence type="predicted"/>
<dbReference type="CDD" id="cd09275">
    <property type="entry name" value="RNase_HI_RT_DIRS1"/>
    <property type="match status" value="1"/>
</dbReference>
<organism evidence="3 4">
    <name type="scientific">Mytilus galloprovincialis</name>
    <name type="common">Mediterranean mussel</name>
    <dbReference type="NCBI Taxonomy" id="29158"/>
    <lineage>
        <taxon>Eukaryota</taxon>
        <taxon>Metazoa</taxon>
        <taxon>Spiralia</taxon>
        <taxon>Lophotrochozoa</taxon>
        <taxon>Mollusca</taxon>
        <taxon>Bivalvia</taxon>
        <taxon>Autobranchia</taxon>
        <taxon>Pteriomorphia</taxon>
        <taxon>Mytilida</taxon>
        <taxon>Mytiloidea</taxon>
        <taxon>Mytilidae</taxon>
        <taxon>Mytilinae</taxon>
        <taxon>Mytilus</taxon>
    </lineage>
</organism>
<evidence type="ECO:0000313" key="4">
    <source>
        <dbReference type="Proteomes" id="UP000596742"/>
    </source>
</evidence>
<dbReference type="InterPro" id="IPR052055">
    <property type="entry name" value="Hepadnavirus_pol/RT"/>
</dbReference>
<dbReference type="PANTHER" id="PTHR33050:SF8">
    <property type="entry name" value="REVERSE TRANSCRIPTASE DOMAIN-CONTAINING PROTEIN"/>
    <property type="match status" value="1"/>
</dbReference>
<evidence type="ECO:0000259" key="1">
    <source>
        <dbReference type="PROSITE" id="PS50878"/>
    </source>
</evidence>
<dbReference type="PROSITE" id="PS50878">
    <property type="entry name" value="RT_POL"/>
    <property type="match status" value="1"/>
</dbReference>
<dbReference type="Gene3D" id="3.10.10.10">
    <property type="entry name" value="HIV Type 1 Reverse Transcriptase, subunit A, domain 1"/>
    <property type="match status" value="1"/>
</dbReference>
<dbReference type="OrthoDB" id="6141961at2759"/>
<name>A0A8B6FIS6_MYTGA</name>
<dbReference type="PANTHER" id="PTHR33050">
    <property type="entry name" value="REVERSE TRANSCRIPTASE DOMAIN-CONTAINING PROTEIN"/>
    <property type="match status" value="1"/>
</dbReference>
<dbReference type="EMBL" id="UYJE01005933">
    <property type="protein sequence ID" value="VDI41689.1"/>
    <property type="molecule type" value="Genomic_DNA"/>
</dbReference>
<reference evidence="3" key="1">
    <citation type="submission" date="2018-11" db="EMBL/GenBank/DDBJ databases">
        <authorList>
            <person name="Alioto T."/>
            <person name="Alioto T."/>
        </authorList>
    </citation>
    <scope>NUCLEOTIDE SEQUENCE</scope>
</reference>
<gene>
    <name evidence="3" type="ORF">MGAL_10B025034</name>
    <name evidence="2" type="ORF">MGAL_10B051988</name>
</gene>
<dbReference type="SUPFAM" id="SSF56672">
    <property type="entry name" value="DNA/RNA polymerases"/>
    <property type="match status" value="1"/>
</dbReference>